<comment type="similarity">
    <text evidence="1 2">Belongs to the phD/YefM antitoxin family.</text>
</comment>
<dbReference type="AlphaFoldDB" id="A0A1M6I2A3"/>
<keyword evidence="4" id="KW-1185">Reference proteome</keyword>
<reference evidence="3 4" key="1">
    <citation type="submission" date="2016-11" db="EMBL/GenBank/DDBJ databases">
        <authorList>
            <person name="Jaros S."/>
            <person name="Januszkiewicz K."/>
            <person name="Wedrychowicz H."/>
        </authorList>
    </citation>
    <scope>NUCLEOTIDE SEQUENCE [LARGE SCALE GENOMIC DNA]</scope>
    <source>
        <strain evidence="3 4">DSM 27063</strain>
    </source>
</reference>
<gene>
    <name evidence="3" type="ORF">SAMN05444280_11558</name>
</gene>
<evidence type="ECO:0000256" key="1">
    <source>
        <dbReference type="ARBA" id="ARBA00009981"/>
    </source>
</evidence>
<dbReference type="OrthoDB" id="1524837at2"/>
<dbReference type="PANTHER" id="PTHR33713">
    <property type="entry name" value="ANTITOXIN YAFN-RELATED"/>
    <property type="match status" value="1"/>
</dbReference>
<proteinExistence type="inferred from homology"/>
<dbReference type="SUPFAM" id="SSF143120">
    <property type="entry name" value="YefM-like"/>
    <property type="match status" value="1"/>
</dbReference>
<evidence type="ECO:0000313" key="4">
    <source>
        <dbReference type="Proteomes" id="UP000184050"/>
    </source>
</evidence>
<comment type="function">
    <text evidence="2">Antitoxin component of a type II toxin-antitoxin (TA) system.</text>
</comment>
<dbReference type="STRING" id="1168035.SAMN05444280_11558"/>
<dbReference type="NCBIfam" id="TIGR01552">
    <property type="entry name" value="phd_fam"/>
    <property type="match status" value="1"/>
</dbReference>
<evidence type="ECO:0000256" key="2">
    <source>
        <dbReference type="RuleBase" id="RU362080"/>
    </source>
</evidence>
<dbReference type="Proteomes" id="UP000184050">
    <property type="component" value="Unassembled WGS sequence"/>
</dbReference>
<dbReference type="Gene3D" id="3.40.1620.10">
    <property type="entry name" value="YefM-like domain"/>
    <property type="match status" value="1"/>
</dbReference>
<organism evidence="3 4">
    <name type="scientific">Tangfeifania diversioriginum</name>
    <dbReference type="NCBI Taxonomy" id="1168035"/>
    <lineage>
        <taxon>Bacteria</taxon>
        <taxon>Pseudomonadati</taxon>
        <taxon>Bacteroidota</taxon>
        <taxon>Bacteroidia</taxon>
        <taxon>Marinilabiliales</taxon>
        <taxon>Prolixibacteraceae</taxon>
        <taxon>Tangfeifania</taxon>
    </lineage>
</organism>
<evidence type="ECO:0000313" key="3">
    <source>
        <dbReference type="EMBL" id="SHJ28582.1"/>
    </source>
</evidence>
<dbReference type="InterPro" id="IPR036165">
    <property type="entry name" value="YefM-like_sf"/>
</dbReference>
<sequence length="83" mass="9625">MKMVNYSELRQNLKTNLDMVCEDSDILVVHRSKGKSVVMMSLDDFNSFQETQYLLSTKNNRKRLLDALDDVEKGKVSVKELLK</sequence>
<accession>A0A1M6I2A3</accession>
<dbReference type="RefSeq" id="WP_073169370.1">
    <property type="nucleotide sequence ID" value="NZ_FQZE01000015.1"/>
</dbReference>
<name>A0A1M6I2A3_9BACT</name>
<dbReference type="InterPro" id="IPR051405">
    <property type="entry name" value="phD/YefM_antitoxin"/>
</dbReference>
<dbReference type="Pfam" id="PF02604">
    <property type="entry name" value="PhdYeFM_antitox"/>
    <property type="match status" value="1"/>
</dbReference>
<dbReference type="Gene3D" id="6.10.250.330">
    <property type="match status" value="1"/>
</dbReference>
<dbReference type="EMBL" id="FQZE01000015">
    <property type="protein sequence ID" value="SHJ28582.1"/>
    <property type="molecule type" value="Genomic_DNA"/>
</dbReference>
<dbReference type="InterPro" id="IPR006442">
    <property type="entry name" value="Antitoxin_Phd/YefM"/>
</dbReference>
<dbReference type="PANTHER" id="PTHR33713:SF6">
    <property type="entry name" value="ANTITOXIN YEFM"/>
    <property type="match status" value="1"/>
</dbReference>
<protein>
    <recommendedName>
        <fullName evidence="2">Antitoxin</fullName>
    </recommendedName>
</protein>